<dbReference type="CDD" id="cd06170">
    <property type="entry name" value="LuxR_C_like"/>
    <property type="match status" value="1"/>
</dbReference>
<evidence type="ECO:0000259" key="5">
    <source>
        <dbReference type="PROSITE" id="PS50043"/>
    </source>
</evidence>
<dbReference type="InterPro" id="IPR000792">
    <property type="entry name" value="Tscrpt_reg_LuxR_C"/>
</dbReference>
<keyword evidence="2" id="KW-0238">DNA-binding</keyword>
<keyword evidence="7" id="KW-1185">Reference proteome</keyword>
<dbReference type="AlphaFoldDB" id="A0A927BW49"/>
<keyword evidence="1" id="KW-0805">Transcription regulation</keyword>
<evidence type="ECO:0000256" key="1">
    <source>
        <dbReference type="ARBA" id="ARBA00023015"/>
    </source>
</evidence>
<dbReference type="SMART" id="SM00421">
    <property type="entry name" value="HTH_LUXR"/>
    <property type="match status" value="1"/>
</dbReference>
<dbReference type="PANTHER" id="PTHR44688:SF16">
    <property type="entry name" value="DNA-BINDING TRANSCRIPTIONAL ACTIVATOR DEVR_DOSR"/>
    <property type="match status" value="1"/>
</dbReference>
<name>A0A927BW49_9BACL</name>
<proteinExistence type="predicted"/>
<dbReference type="InterPro" id="IPR016032">
    <property type="entry name" value="Sig_transdc_resp-reg_C-effctor"/>
</dbReference>
<dbReference type="Proteomes" id="UP000621560">
    <property type="component" value="Unassembled WGS sequence"/>
</dbReference>
<dbReference type="Pfam" id="PF00196">
    <property type="entry name" value="GerE"/>
    <property type="match status" value="1"/>
</dbReference>
<dbReference type="Gene3D" id="1.10.10.10">
    <property type="entry name" value="Winged helix-like DNA-binding domain superfamily/Winged helix DNA-binding domain"/>
    <property type="match status" value="1"/>
</dbReference>
<keyword evidence="3" id="KW-0804">Transcription</keyword>
<dbReference type="PROSITE" id="PS50043">
    <property type="entry name" value="HTH_LUXR_2"/>
    <property type="match status" value="1"/>
</dbReference>
<dbReference type="SUPFAM" id="SSF46894">
    <property type="entry name" value="C-terminal effector domain of the bipartite response regulators"/>
    <property type="match status" value="1"/>
</dbReference>
<accession>A0A927BW49</accession>
<evidence type="ECO:0000256" key="2">
    <source>
        <dbReference type="ARBA" id="ARBA00023125"/>
    </source>
</evidence>
<dbReference type="EMBL" id="JACXIZ010000026">
    <property type="protein sequence ID" value="MBD2846589.1"/>
    <property type="molecule type" value="Genomic_DNA"/>
</dbReference>
<comment type="caution">
    <text evidence="6">The sequence shown here is derived from an EMBL/GenBank/DDBJ whole genome shotgun (WGS) entry which is preliminary data.</text>
</comment>
<dbReference type="PROSITE" id="PS00622">
    <property type="entry name" value="HTH_LUXR_1"/>
    <property type="match status" value="1"/>
</dbReference>
<dbReference type="GO" id="GO:0006355">
    <property type="term" value="P:regulation of DNA-templated transcription"/>
    <property type="evidence" value="ECO:0007669"/>
    <property type="project" value="InterPro"/>
</dbReference>
<reference evidence="6" key="1">
    <citation type="submission" date="2020-09" db="EMBL/GenBank/DDBJ databases">
        <title>A novel bacterium of genus Paenibacillus, isolated from South China Sea.</title>
        <authorList>
            <person name="Huang H."/>
            <person name="Mo K."/>
            <person name="Hu Y."/>
        </authorList>
    </citation>
    <scope>NUCLEOTIDE SEQUENCE</scope>
    <source>
        <strain evidence="6">IB182496</strain>
    </source>
</reference>
<gene>
    <name evidence="6" type="ORF">IDH44_15420</name>
</gene>
<sequence>MRRILRSAPVPEAPPAAGTDRFPAEETLTRQERRVLRCLLEGADNRQIATALAIAVETVKRHCRNLYRKLDVQNRKQLAERYAGAPSSPG</sequence>
<dbReference type="InterPro" id="IPR036388">
    <property type="entry name" value="WH-like_DNA-bd_sf"/>
</dbReference>
<dbReference type="PANTHER" id="PTHR44688">
    <property type="entry name" value="DNA-BINDING TRANSCRIPTIONAL ACTIVATOR DEVR_DOSR"/>
    <property type="match status" value="1"/>
</dbReference>
<organism evidence="6 7">
    <name type="scientific">Paenibacillus sabuli</name>
    <dbReference type="NCBI Taxonomy" id="2772509"/>
    <lineage>
        <taxon>Bacteria</taxon>
        <taxon>Bacillati</taxon>
        <taxon>Bacillota</taxon>
        <taxon>Bacilli</taxon>
        <taxon>Bacillales</taxon>
        <taxon>Paenibacillaceae</taxon>
        <taxon>Paenibacillus</taxon>
    </lineage>
</organism>
<feature type="domain" description="HTH luxR-type" evidence="5">
    <location>
        <begin position="21"/>
        <end position="87"/>
    </location>
</feature>
<protein>
    <submittedName>
        <fullName evidence="6">Helix-turn-helix transcriptional regulator</fullName>
    </submittedName>
</protein>
<evidence type="ECO:0000313" key="7">
    <source>
        <dbReference type="Proteomes" id="UP000621560"/>
    </source>
</evidence>
<evidence type="ECO:0000256" key="3">
    <source>
        <dbReference type="ARBA" id="ARBA00023163"/>
    </source>
</evidence>
<evidence type="ECO:0000256" key="4">
    <source>
        <dbReference type="SAM" id="MobiDB-lite"/>
    </source>
</evidence>
<evidence type="ECO:0000313" key="6">
    <source>
        <dbReference type="EMBL" id="MBD2846589.1"/>
    </source>
</evidence>
<feature type="region of interest" description="Disordered" evidence="4">
    <location>
        <begin position="1"/>
        <end position="26"/>
    </location>
</feature>
<dbReference type="GO" id="GO:0003677">
    <property type="term" value="F:DNA binding"/>
    <property type="evidence" value="ECO:0007669"/>
    <property type="project" value="UniProtKB-KW"/>
</dbReference>
<dbReference type="PRINTS" id="PR00038">
    <property type="entry name" value="HTHLUXR"/>
</dbReference>